<sequence length="546" mass="60194">MGGDDHDHFDTRTSEGTRSANTRKISPTQIWLTIFVPALLYYSLLSPTTTSFLSLLNVLPSYTPIATTIRIRDGTPDEVYKLIHETHKYGFEYVIGDEIETIDKSVERELLESESESSISSNTSASETGTSFFDMTWVEDTELGRGYLLLSDSSAAGKVWRYETGGGIIPIGKSLYLDQSGCRSLKAASSSTSFSCNNGRNGSRGMTLQILKDESRFDIGSLIVAEGGEHRIVRLEVDGARSPLVLDVPSLCDETSKRLEMDDNSSSAGKLMYSPFGDLLFTETMECSVNVDSNADGETTARTSEIRTGVYRLKEVVNIPPIPFQKSREAHEWEMGQLINYHDREMKNNNNSEHITQMSDMFTANVAFSGLRHISDMAVMKELTSMLIAGSFMNKDDGSYKFVIVKVVDDPDKDSDSGGGSDRESDNKDLQDAPVFFDMTDFFKSHNNNNEVGIALTLDANGNIFATYPGGIAILDSEGDLLATVELNLDASSSSSSHTDHLVVPTAIVIGNDGYLYVSTTTTLLRWRIKSKPLDYPTNLIVPKRK</sequence>
<reference evidence="2" key="1">
    <citation type="submission" date="2021-01" db="EMBL/GenBank/DDBJ databases">
        <authorList>
            <person name="Corre E."/>
            <person name="Pelletier E."/>
            <person name="Niang G."/>
            <person name="Scheremetjew M."/>
            <person name="Finn R."/>
            <person name="Kale V."/>
            <person name="Holt S."/>
            <person name="Cochrane G."/>
            <person name="Meng A."/>
            <person name="Brown T."/>
            <person name="Cohen L."/>
        </authorList>
    </citation>
    <scope>NUCLEOTIDE SEQUENCE</scope>
    <source>
        <strain evidence="2">MM31A-1</strain>
    </source>
</reference>
<gene>
    <name evidence="2" type="ORF">CDEB00056_LOCUS6122</name>
</gene>
<proteinExistence type="predicted"/>
<evidence type="ECO:0000313" key="2">
    <source>
        <dbReference type="EMBL" id="CAE0461281.1"/>
    </source>
</evidence>
<dbReference type="EMBL" id="HBIO01008058">
    <property type="protein sequence ID" value="CAE0461281.1"/>
    <property type="molecule type" value="Transcribed_RNA"/>
</dbReference>
<organism evidence="2">
    <name type="scientific">Chaetoceros debilis</name>
    <dbReference type="NCBI Taxonomy" id="122233"/>
    <lineage>
        <taxon>Eukaryota</taxon>
        <taxon>Sar</taxon>
        <taxon>Stramenopiles</taxon>
        <taxon>Ochrophyta</taxon>
        <taxon>Bacillariophyta</taxon>
        <taxon>Coscinodiscophyceae</taxon>
        <taxon>Chaetocerotophycidae</taxon>
        <taxon>Chaetocerotales</taxon>
        <taxon>Chaetocerotaceae</taxon>
        <taxon>Chaetoceros</taxon>
    </lineage>
</organism>
<dbReference type="SUPFAM" id="SSF63829">
    <property type="entry name" value="Calcium-dependent phosphotriesterase"/>
    <property type="match status" value="1"/>
</dbReference>
<protein>
    <submittedName>
        <fullName evidence="2">Uncharacterized protein</fullName>
    </submittedName>
</protein>
<name>A0A7S3Q0M8_9STRA</name>
<feature type="region of interest" description="Disordered" evidence="1">
    <location>
        <begin position="1"/>
        <end position="21"/>
    </location>
</feature>
<evidence type="ECO:0000256" key="1">
    <source>
        <dbReference type="SAM" id="MobiDB-lite"/>
    </source>
</evidence>
<feature type="compositionally biased region" description="Basic and acidic residues" evidence="1">
    <location>
        <begin position="1"/>
        <end position="15"/>
    </location>
</feature>
<accession>A0A7S3Q0M8</accession>
<dbReference type="AlphaFoldDB" id="A0A7S3Q0M8"/>